<dbReference type="InterPro" id="IPR036638">
    <property type="entry name" value="HLH_DNA-bd_sf"/>
</dbReference>
<dbReference type="PROSITE" id="PS50888">
    <property type="entry name" value="BHLH"/>
    <property type="match status" value="1"/>
</dbReference>
<evidence type="ECO:0000256" key="3">
    <source>
        <dbReference type="ARBA" id="ARBA00023163"/>
    </source>
</evidence>
<dbReference type="EnsemblPlants" id="AUR62003039-RA">
    <property type="protein sequence ID" value="AUR62003039-RA:cds"/>
    <property type="gene ID" value="AUR62003039"/>
</dbReference>
<dbReference type="SMART" id="SM00353">
    <property type="entry name" value="HLH"/>
    <property type="match status" value="1"/>
</dbReference>
<keyword evidence="8" id="KW-1185">Reference proteome</keyword>
<feature type="domain" description="BHLH" evidence="6">
    <location>
        <begin position="378"/>
        <end position="428"/>
    </location>
</feature>
<feature type="region of interest" description="Disordered" evidence="5">
    <location>
        <begin position="545"/>
        <end position="567"/>
    </location>
</feature>
<dbReference type="GO" id="GO:0005634">
    <property type="term" value="C:nucleus"/>
    <property type="evidence" value="ECO:0007669"/>
    <property type="project" value="UniProtKB-SubCell"/>
</dbReference>
<reference evidence="7" key="1">
    <citation type="journal article" date="2017" name="Nature">
        <title>The genome of Chenopodium quinoa.</title>
        <authorList>
            <person name="Jarvis D.E."/>
            <person name="Ho Y.S."/>
            <person name="Lightfoot D.J."/>
            <person name="Schmoeckel S.M."/>
            <person name="Li B."/>
            <person name="Borm T.J.A."/>
            <person name="Ohyanagi H."/>
            <person name="Mineta K."/>
            <person name="Michell C.T."/>
            <person name="Saber N."/>
            <person name="Kharbatia N.M."/>
            <person name="Rupper R.R."/>
            <person name="Sharp A.R."/>
            <person name="Dally N."/>
            <person name="Boughton B.A."/>
            <person name="Woo Y.H."/>
            <person name="Gao G."/>
            <person name="Schijlen E.G.W.M."/>
            <person name="Guo X."/>
            <person name="Momin A.A."/>
            <person name="Negrao S."/>
            <person name="Al-Babili S."/>
            <person name="Gehring C."/>
            <person name="Roessner U."/>
            <person name="Jung C."/>
            <person name="Murphy K."/>
            <person name="Arold S.T."/>
            <person name="Gojobori T."/>
            <person name="van der Linden C.G."/>
            <person name="van Loo E.N."/>
            <person name="Jellen E.N."/>
            <person name="Maughan P.J."/>
            <person name="Tester M."/>
        </authorList>
    </citation>
    <scope>NUCLEOTIDE SEQUENCE [LARGE SCALE GENOMIC DNA]</scope>
    <source>
        <strain evidence="7">cv. PI 614886</strain>
    </source>
</reference>
<dbReference type="FunFam" id="4.10.280.10:FF:000002">
    <property type="entry name" value="Basic helix-loop-helix transcription factor"/>
    <property type="match status" value="1"/>
</dbReference>
<name>A0A803KVI1_CHEQI</name>
<dbReference type="OMA" id="GMWASTS"/>
<feature type="compositionally biased region" description="Polar residues" evidence="5">
    <location>
        <begin position="545"/>
        <end position="561"/>
    </location>
</feature>
<dbReference type="GO" id="GO:0003700">
    <property type="term" value="F:DNA-binding transcription factor activity"/>
    <property type="evidence" value="ECO:0007669"/>
    <property type="project" value="TreeGrafter"/>
</dbReference>
<keyword evidence="3" id="KW-0804">Transcription</keyword>
<proteinExistence type="predicted"/>
<reference evidence="7" key="2">
    <citation type="submission" date="2021-03" db="UniProtKB">
        <authorList>
            <consortium name="EnsemblPlants"/>
        </authorList>
    </citation>
    <scope>IDENTIFICATION</scope>
</reference>
<protein>
    <recommendedName>
        <fullName evidence="6">BHLH domain-containing protein</fullName>
    </recommendedName>
</protein>
<feature type="compositionally biased region" description="Polar residues" evidence="5">
    <location>
        <begin position="333"/>
        <end position="350"/>
    </location>
</feature>
<dbReference type="Gene3D" id="4.10.280.10">
    <property type="entry name" value="Helix-loop-helix DNA-binding domain"/>
    <property type="match status" value="1"/>
</dbReference>
<dbReference type="PANTHER" id="PTHR12565:SF458">
    <property type="entry name" value="TRANSCRIPTION FACTOR BHLH49"/>
    <property type="match status" value="1"/>
</dbReference>
<evidence type="ECO:0000256" key="4">
    <source>
        <dbReference type="ARBA" id="ARBA00023242"/>
    </source>
</evidence>
<dbReference type="Gramene" id="AUR62003039-RA">
    <property type="protein sequence ID" value="AUR62003039-RA:cds"/>
    <property type="gene ID" value="AUR62003039"/>
</dbReference>
<dbReference type="CDD" id="cd18919">
    <property type="entry name" value="bHLH_AtBPE_like"/>
    <property type="match status" value="1"/>
</dbReference>
<organism evidence="7 8">
    <name type="scientific">Chenopodium quinoa</name>
    <name type="common">Quinoa</name>
    <dbReference type="NCBI Taxonomy" id="63459"/>
    <lineage>
        <taxon>Eukaryota</taxon>
        <taxon>Viridiplantae</taxon>
        <taxon>Streptophyta</taxon>
        <taxon>Embryophyta</taxon>
        <taxon>Tracheophyta</taxon>
        <taxon>Spermatophyta</taxon>
        <taxon>Magnoliopsida</taxon>
        <taxon>eudicotyledons</taxon>
        <taxon>Gunneridae</taxon>
        <taxon>Pentapetalae</taxon>
        <taxon>Caryophyllales</taxon>
        <taxon>Chenopodiaceae</taxon>
        <taxon>Chenopodioideae</taxon>
        <taxon>Atripliceae</taxon>
        <taxon>Chenopodium</taxon>
    </lineage>
</organism>
<dbReference type="GO" id="GO:0046983">
    <property type="term" value="F:protein dimerization activity"/>
    <property type="evidence" value="ECO:0007669"/>
    <property type="project" value="InterPro"/>
</dbReference>
<dbReference type="PANTHER" id="PTHR12565">
    <property type="entry name" value="STEROL REGULATORY ELEMENT-BINDING PROTEIN"/>
    <property type="match status" value="1"/>
</dbReference>
<dbReference type="InterPro" id="IPR024097">
    <property type="entry name" value="bHLH_ZIP_TF"/>
</dbReference>
<keyword evidence="2" id="KW-0805">Transcription regulation</keyword>
<evidence type="ECO:0000313" key="7">
    <source>
        <dbReference type="EnsemblPlants" id="AUR62003039-RA:cds"/>
    </source>
</evidence>
<evidence type="ECO:0000256" key="2">
    <source>
        <dbReference type="ARBA" id="ARBA00023015"/>
    </source>
</evidence>
<sequence length="567" mass="61543">MAEEFEKIPDSQESLEIEQIEDSLMNLEIQTSNQFEVGMEMNDKDKSEVEKRNEEPLTYHPPGISADWRYDIPNYANSSMGLVSSGNSMAVCGDAVGPSCSSGSMVDSFSPTVWEHSVNTAPLGFSEMNVHNGAGVSDPLSMLKSGLFLPSMSGMLPHSLSQFPADSAFIERAARFSSFSGGHFGDMLNPLGIHQSDSPYFRGGAMMQGPQEVLPGNAYKTLAGRHPQNPEASFAETSKDVSVTPEHGAVEGNSPKNETMVERSREEAKQPVSMSGNDSDEPEFSGGAAQEQGVPSTAKTAGGKKRKRGNQDAEAERSNGTQQHSDETRKNISEIQQKGEQNLTPTGNKSNGKHVKQSSQASDSAKEEYIHVRARRGQATNSHSLAERVRREKISERMKFLQDLVPGCSKVTGKAVMLDEIINYVQSLQRQVEFLSMKLATVNPRLDFNIERLLAKDQMFSARAGPSSGLPFSPEIQMPYPSLNQTQPSIMPPSLPGSGTSSDILRRVINSQLSNMGGGYKESALQLPNAWDGELHNVVQMGFNASSPLDNQETSGSTPTGQMKAES</sequence>
<feature type="compositionally biased region" description="Basic and acidic residues" evidence="5">
    <location>
        <begin position="41"/>
        <end position="57"/>
    </location>
</feature>
<accession>A0A803KVI1</accession>
<evidence type="ECO:0000256" key="1">
    <source>
        <dbReference type="ARBA" id="ARBA00004123"/>
    </source>
</evidence>
<feature type="compositionally biased region" description="Basic and acidic residues" evidence="5">
    <location>
        <begin position="259"/>
        <end position="269"/>
    </location>
</feature>
<dbReference type="AlphaFoldDB" id="A0A803KVI1"/>
<dbReference type="InterPro" id="IPR011598">
    <property type="entry name" value="bHLH_dom"/>
</dbReference>
<evidence type="ECO:0000259" key="6">
    <source>
        <dbReference type="PROSITE" id="PS50888"/>
    </source>
</evidence>
<feature type="region of interest" description="Disordered" evidence="5">
    <location>
        <begin position="37"/>
        <end position="60"/>
    </location>
</feature>
<dbReference type="Proteomes" id="UP000596660">
    <property type="component" value="Unplaced"/>
</dbReference>
<dbReference type="SUPFAM" id="SSF47459">
    <property type="entry name" value="HLH, helix-loop-helix DNA-binding domain"/>
    <property type="match status" value="1"/>
</dbReference>
<evidence type="ECO:0000256" key="5">
    <source>
        <dbReference type="SAM" id="MobiDB-lite"/>
    </source>
</evidence>
<keyword evidence="4" id="KW-0539">Nucleus</keyword>
<feature type="region of interest" description="Disordered" evidence="5">
    <location>
        <begin position="220"/>
        <end position="368"/>
    </location>
</feature>
<dbReference type="Pfam" id="PF00010">
    <property type="entry name" value="HLH"/>
    <property type="match status" value="1"/>
</dbReference>
<comment type="subcellular location">
    <subcellularLocation>
        <location evidence="1">Nucleus</location>
    </subcellularLocation>
</comment>
<evidence type="ECO:0000313" key="8">
    <source>
        <dbReference type="Proteomes" id="UP000596660"/>
    </source>
</evidence>